<name>A0A6L9MCD5_9HYPH</name>
<evidence type="ECO:0000256" key="7">
    <source>
        <dbReference type="SAM" id="Phobius"/>
    </source>
</evidence>
<comment type="caution">
    <text evidence="8">The sequence shown here is derived from an EMBL/GenBank/DDBJ whole genome shotgun (WGS) entry which is preliminary data.</text>
</comment>
<dbReference type="Pfam" id="PF02417">
    <property type="entry name" value="Chromate_transp"/>
    <property type="match status" value="2"/>
</dbReference>
<feature type="transmembrane region" description="Helical" evidence="7">
    <location>
        <begin position="306"/>
        <end position="330"/>
    </location>
</feature>
<keyword evidence="6 7" id="KW-0472">Membrane</keyword>
<organism evidence="8 9">
    <name type="scientific">Aurantimonas aggregata</name>
    <dbReference type="NCBI Taxonomy" id="2047720"/>
    <lineage>
        <taxon>Bacteria</taxon>
        <taxon>Pseudomonadati</taxon>
        <taxon>Pseudomonadota</taxon>
        <taxon>Alphaproteobacteria</taxon>
        <taxon>Hyphomicrobiales</taxon>
        <taxon>Aurantimonadaceae</taxon>
        <taxon>Aurantimonas</taxon>
    </lineage>
</organism>
<protein>
    <submittedName>
        <fullName evidence="8">Chromate efflux transporter</fullName>
    </submittedName>
</protein>
<dbReference type="AlphaFoldDB" id="A0A6L9MCD5"/>
<evidence type="ECO:0000256" key="3">
    <source>
        <dbReference type="ARBA" id="ARBA00022475"/>
    </source>
</evidence>
<dbReference type="NCBIfam" id="TIGR00937">
    <property type="entry name" value="2A51"/>
    <property type="match status" value="1"/>
</dbReference>
<proteinExistence type="inferred from homology"/>
<evidence type="ECO:0000256" key="2">
    <source>
        <dbReference type="ARBA" id="ARBA00005262"/>
    </source>
</evidence>
<keyword evidence="5 7" id="KW-1133">Transmembrane helix</keyword>
<feature type="transmembrane region" description="Helical" evidence="7">
    <location>
        <begin position="208"/>
        <end position="228"/>
    </location>
</feature>
<dbReference type="PANTHER" id="PTHR33567">
    <property type="entry name" value="CHROMATE ION TRANSPORTER (EUROFUNG)"/>
    <property type="match status" value="1"/>
</dbReference>
<keyword evidence="3" id="KW-1003">Cell membrane</keyword>
<comment type="subcellular location">
    <subcellularLocation>
        <location evidence="1">Cell membrane</location>
        <topology evidence="1">Multi-pass membrane protein</topology>
    </subcellularLocation>
</comment>
<dbReference type="EMBL" id="JAAAMJ010000001">
    <property type="protein sequence ID" value="NDV85361.1"/>
    <property type="molecule type" value="Genomic_DNA"/>
</dbReference>
<accession>A0A6L9MCD5</accession>
<evidence type="ECO:0000256" key="1">
    <source>
        <dbReference type="ARBA" id="ARBA00004651"/>
    </source>
</evidence>
<dbReference type="InterPro" id="IPR014047">
    <property type="entry name" value="Chr_Tranpt_l_chain"/>
</dbReference>
<dbReference type="RefSeq" id="WP_163042646.1">
    <property type="nucleotide sequence ID" value="NZ_JAAAMJ010000001.1"/>
</dbReference>
<dbReference type="GO" id="GO:0005886">
    <property type="term" value="C:plasma membrane"/>
    <property type="evidence" value="ECO:0007669"/>
    <property type="project" value="UniProtKB-SubCell"/>
</dbReference>
<dbReference type="InterPro" id="IPR003370">
    <property type="entry name" value="Chromate_transpt"/>
</dbReference>
<evidence type="ECO:0000313" key="8">
    <source>
        <dbReference type="EMBL" id="NDV85361.1"/>
    </source>
</evidence>
<dbReference type="PIRSF" id="PIRSF004810">
    <property type="entry name" value="ChrA"/>
    <property type="match status" value="1"/>
</dbReference>
<feature type="transmembrane region" description="Helical" evidence="7">
    <location>
        <begin position="90"/>
        <end position="112"/>
    </location>
</feature>
<keyword evidence="4 7" id="KW-0812">Transmembrane</keyword>
<evidence type="ECO:0000256" key="4">
    <source>
        <dbReference type="ARBA" id="ARBA00022692"/>
    </source>
</evidence>
<evidence type="ECO:0000256" key="5">
    <source>
        <dbReference type="ARBA" id="ARBA00022989"/>
    </source>
</evidence>
<feature type="transmembrane region" description="Helical" evidence="7">
    <location>
        <begin position="157"/>
        <end position="188"/>
    </location>
</feature>
<comment type="similarity">
    <text evidence="2">Belongs to the chromate ion transporter (CHR) (TC 2.A.51) family.</text>
</comment>
<reference evidence="8 9" key="1">
    <citation type="submission" date="2020-01" db="EMBL/GenBank/DDBJ databases">
        <title>Genomes of bacteria type strains.</title>
        <authorList>
            <person name="Chen J."/>
            <person name="Zhu S."/>
            <person name="Chen J."/>
        </authorList>
    </citation>
    <scope>NUCLEOTIDE SEQUENCE [LARGE SCALE GENOMIC DNA]</scope>
    <source>
        <strain evidence="8 9">KCTC 52919</strain>
    </source>
</reference>
<feature type="transmembrane region" description="Helical" evidence="7">
    <location>
        <begin position="342"/>
        <end position="360"/>
    </location>
</feature>
<gene>
    <name evidence="8" type="primary">chrA</name>
    <name evidence="8" type="ORF">GTW51_01455</name>
</gene>
<sequence length="412" mass="42201">MAATVPDAPGELGPRGGTAGEVFRAFLKLGLTSFGGPIAHLGYFRDELVTRRKWIDEAGYADLVALCQFLPGPASSQVGFALGLLRGGPIGAFAAWAAFTLPSALLLVLFAYSATAFDGRLGVGLLHGLKIVAVAVVAQAVWGMARSLARDRERASIALVAVLLVVTLAGSVGQVAAIVVGALGGLWLCRHAPAATVGHLAFPVSKRAGLIALALFFLLLVSLPLLAAASSSQGVALLDAFYRAGSLVFGGGHVVLPLLEAEVVRPGWVGPDAFLAGYGAAQAVPGPLFTFAAYLGAVMGPEPDGLVGAVICLVAVFLPGFLLLIGALPFWDAFRTRPKAQAAMRGANAAVVGILGAALYDPVWTSAVLGPYDFALALAGFVLLTIWKAPPWIVVLLMGLGGMSLSLTTATV</sequence>
<keyword evidence="9" id="KW-1185">Reference proteome</keyword>
<dbReference type="GO" id="GO:0015109">
    <property type="term" value="F:chromate transmembrane transporter activity"/>
    <property type="evidence" value="ECO:0007669"/>
    <property type="project" value="InterPro"/>
</dbReference>
<dbReference type="Proteomes" id="UP000476332">
    <property type="component" value="Unassembled WGS sequence"/>
</dbReference>
<evidence type="ECO:0000313" key="9">
    <source>
        <dbReference type="Proteomes" id="UP000476332"/>
    </source>
</evidence>
<dbReference type="PANTHER" id="PTHR33567:SF3">
    <property type="entry name" value="CHROMATE ION TRANSPORTER (EUROFUNG)"/>
    <property type="match status" value="1"/>
</dbReference>
<feature type="transmembrane region" description="Helical" evidence="7">
    <location>
        <begin position="124"/>
        <end position="145"/>
    </location>
</feature>
<evidence type="ECO:0000256" key="6">
    <source>
        <dbReference type="ARBA" id="ARBA00023136"/>
    </source>
</evidence>